<organism evidence="1 2">
    <name type="scientific">Neoroseomonas alkaliterrae</name>
    <dbReference type="NCBI Taxonomy" id="1452450"/>
    <lineage>
        <taxon>Bacteria</taxon>
        <taxon>Pseudomonadati</taxon>
        <taxon>Pseudomonadota</taxon>
        <taxon>Alphaproteobacteria</taxon>
        <taxon>Acetobacterales</taxon>
        <taxon>Acetobacteraceae</taxon>
        <taxon>Neoroseomonas</taxon>
    </lineage>
</organism>
<dbReference type="Proteomes" id="UP000562254">
    <property type="component" value="Unassembled WGS sequence"/>
</dbReference>
<evidence type="ECO:0000313" key="1">
    <source>
        <dbReference type="EMBL" id="MBB5689845.1"/>
    </source>
</evidence>
<proteinExistence type="predicted"/>
<keyword evidence="1" id="KW-0456">Lyase</keyword>
<dbReference type="AlphaFoldDB" id="A0A840XMM9"/>
<keyword evidence="2" id="KW-1185">Reference proteome</keyword>
<dbReference type="RefSeq" id="WP_184484065.1">
    <property type="nucleotide sequence ID" value="NZ_JAAEDJ010000011.1"/>
</dbReference>
<sequence>MTGRPWAFDRPVPSRGYRWWYLDALSADGAHGITIIAFIGTVFSPWYAWAHRRGAVDPAEHCCLNVALYGRPRRWAMTDRRASALHRDPANLAIGPSRLNWDGEALTVTIEEVTAPLPRRVSGTVRLLPEALSDRAFTLDAAGRHRWQPIAARARVEVALTHPALRWSGPAYFDTNDGIAPLEEDFATWDWCRAPMPEATAVLYNARRADGSAQSLALRVRGDGRIEEFEPPPPAEMAPTLWRLPRPTRAEGGTARAVRTLVDAPFYSRSEIRTRLLGQEATAVHEYLDLRRFRSPALYAMLPFRVPRTLR</sequence>
<evidence type="ECO:0000313" key="2">
    <source>
        <dbReference type="Proteomes" id="UP000562254"/>
    </source>
</evidence>
<reference evidence="1 2" key="1">
    <citation type="submission" date="2020-08" db="EMBL/GenBank/DDBJ databases">
        <title>Genomic Encyclopedia of Type Strains, Phase IV (KMG-IV): sequencing the most valuable type-strain genomes for metagenomic binning, comparative biology and taxonomic classification.</title>
        <authorList>
            <person name="Goeker M."/>
        </authorList>
    </citation>
    <scope>NUCLEOTIDE SEQUENCE [LARGE SCALE GENOMIC DNA]</scope>
    <source>
        <strain evidence="1 2">DSM 25895</strain>
    </source>
</reference>
<gene>
    <name evidence="1" type="ORF">FHS88_001971</name>
</gene>
<dbReference type="SUPFAM" id="SSF159245">
    <property type="entry name" value="AttH-like"/>
    <property type="match status" value="1"/>
</dbReference>
<name>A0A840XMM9_9PROT</name>
<protein>
    <submittedName>
        <fullName evidence="1">Carotenoid 1,2-hydratase</fullName>
        <ecNumber evidence="1">4.2.1.131</ecNumber>
    </submittedName>
</protein>
<accession>A0A840XMM9</accession>
<dbReference type="EMBL" id="JACIJE010000005">
    <property type="protein sequence ID" value="MBB5689845.1"/>
    <property type="molecule type" value="Genomic_DNA"/>
</dbReference>
<dbReference type="EC" id="4.2.1.131" evidence="1"/>
<dbReference type="CDD" id="cd21471">
    <property type="entry name" value="CrtC-like"/>
    <property type="match status" value="1"/>
</dbReference>
<dbReference type="GO" id="GO:0016829">
    <property type="term" value="F:lyase activity"/>
    <property type="evidence" value="ECO:0007669"/>
    <property type="project" value="UniProtKB-KW"/>
</dbReference>
<comment type="caution">
    <text evidence="1">The sequence shown here is derived from an EMBL/GenBank/DDBJ whole genome shotgun (WGS) entry which is preliminary data.</text>
</comment>